<dbReference type="Gene3D" id="1.10.506.10">
    <property type="entry name" value="GTPase Activation - p120gap, domain 1"/>
    <property type="match status" value="2"/>
</dbReference>
<dbReference type="EMBL" id="KV454214">
    <property type="protein sequence ID" value="ODQ57087.1"/>
    <property type="molecule type" value="Genomic_DNA"/>
</dbReference>
<keyword evidence="6" id="KW-1185">Reference proteome</keyword>
<feature type="compositionally biased region" description="Polar residues" evidence="3">
    <location>
        <begin position="592"/>
        <end position="607"/>
    </location>
</feature>
<dbReference type="RefSeq" id="XP_019036294.1">
    <property type="nucleotide sequence ID" value="XM_019184230.1"/>
</dbReference>
<dbReference type="InterPro" id="IPR001936">
    <property type="entry name" value="RasGAP_dom"/>
</dbReference>
<keyword evidence="2" id="KW-0597">Phosphoprotein</keyword>
<dbReference type="InterPro" id="IPR036865">
    <property type="entry name" value="CRAL-TRIO_dom_sf"/>
</dbReference>
<dbReference type="OrthoDB" id="28245at2759"/>
<evidence type="ECO:0000256" key="3">
    <source>
        <dbReference type="SAM" id="MobiDB-lite"/>
    </source>
</evidence>
<dbReference type="SUPFAM" id="SSF48350">
    <property type="entry name" value="GTPase activation domain, GAP"/>
    <property type="match status" value="1"/>
</dbReference>
<feature type="region of interest" description="Disordered" evidence="3">
    <location>
        <begin position="2665"/>
        <end position="2685"/>
    </location>
</feature>
<evidence type="ECO:0000313" key="6">
    <source>
        <dbReference type="Proteomes" id="UP000094112"/>
    </source>
</evidence>
<dbReference type="GeneID" id="30201476"/>
<gene>
    <name evidence="5" type="ORF">WICANDRAFT_71046</name>
</gene>
<dbReference type="SMART" id="SM00323">
    <property type="entry name" value="RasGAP"/>
    <property type="match status" value="1"/>
</dbReference>
<feature type="compositionally biased region" description="Low complexity" evidence="3">
    <location>
        <begin position="608"/>
        <end position="621"/>
    </location>
</feature>
<evidence type="ECO:0000313" key="5">
    <source>
        <dbReference type="EMBL" id="ODQ57087.1"/>
    </source>
</evidence>
<dbReference type="InterPro" id="IPR011993">
    <property type="entry name" value="PH-like_dom_sf"/>
</dbReference>
<evidence type="ECO:0000256" key="2">
    <source>
        <dbReference type="ARBA" id="ARBA00022553"/>
    </source>
</evidence>
<evidence type="ECO:0000259" key="4">
    <source>
        <dbReference type="PROSITE" id="PS50018"/>
    </source>
</evidence>
<feature type="compositionally biased region" description="Low complexity" evidence="3">
    <location>
        <begin position="641"/>
        <end position="661"/>
    </location>
</feature>
<feature type="region of interest" description="Disordered" evidence="3">
    <location>
        <begin position="592"/>
        <end position="679"/>
    </location>
</feature>
<dbReference type="InterPro" id="IPR023152">
    <property type="entry name" value="RasGAP_CS"/>
</dbReference>
<protein>
    <recommendedName>
        <fullName evidence="4">Ras-GAP domain-containing protein</fullName>
    </recommendedName>
</protein>
<dbReference type="STRING" id="683960.A0A1E3NWY9"/>
<feature type="compositionally biased region" description="Basic and acidic residues" evidence="3">
    <location>
        <begin position="662"/>
        <end position="674"/>
    </location>
</feature>
<name>A0A1E3NWY9_WICAA</name>
<reference evidence="5 6" key="1">
    <citation type="journal article" date="2016" name="Proc. Natl. Acad. Sci. U.S.A.">
        <title>Comparative genomics of biotechnologically important yeasts.</title>
        <authorList>
            <person name="Riley R."/>
            <person name="Haridas S."/>
            <person name="Wolfe K.H."/>
            <person name="Lopes M.R."/>
            <person name="Hittinger C.T."/>
            <person name="Goeker M."/>
            <person name="Salamov A.A."/>
            <person name="Wisecaver J.H."/>
            <person name="Long T.M."/>
            <person name="Calvey C.H."/>
            <person name="Aerts A.L."/>
            <person name="Barry K.W."/>
            <person name="Choi C."/>
            <person name="Clum A."/>
            <person name="Coughlan A.Y."/>
            <person name="Deshpande S."/>
            <person name="Douglass A.P."/>
            <person name="Hanson S.J."/>
            <person name="Klenk H.-P."/>
            <person name="LaButti K.M."/>
            <person name="Lapidus A."/>
            <person name="Lindquist E.A."/>
            <person name="Lipzen A.M."/>
            <person name="Meier-Kolthoff J.P."/>
            <person name="Ohm R.A."/>
            <person name="Otillar R.P."/>
            <person name="Pangilinan J.L."/>
            <person name="Peng Y."/>
            <person name="Rokas A."/>
            <person name="Rosa C.A."/>
            <person name="Scheuner C."/>
            <person name="Sibirny A.A."/>
            <person name="Slot J.C."/>
            <person name="Stielow J.B."/>
            <person name="Sun H."/>
            <person name="Kurtzman C.P."/>
            <person name="Blackwell M."/>
            <person name="Grigoriev I.V."/>
            <person name="Jeffries T.W."/>
        </authorList>
    </citation>
    <scope>NUCLEOTIDE SEQUENCE [LARGE SCALE GENOMIC DNA]</scope>
    <source>
        <strain evidence="6">ATCC 58044 / CBS 1984 / NCYC 433 / NRRL Y-366-8</strain>
    </source>
</reference>
<dbReference type="GO" id="GO:0005096">
    <property type="term" value="F:GTPase activator activity"/>
    <property type="evidence" value="ECO:0007669"/>
    <property type="project" value="UniProtKB-KW"/>
</dbReference>
<dbReference type="Pfam" id="PF00616">
    <property type="entry name" value="RasGAP"/>
    <property type="match status" value="1"/>
</dbReference>
<proteinExistence type="predicted"/>
<dbReference type="Gene3D" id="2.30.29.30">
    <property type="entry name" value="Pleckstrin-homology domain (PH domain)/Phosphotyrosine-binding domain (PTB)"/>
    <property type="match status" value="1"/>
</dbReference>
<keyword evidence="1" id="KW-0343">GTPase activation</keyword>
<dbReference type="InterPro" id="IPR039360">
    <property type="entry name" value="Ras_GTPase"/>
</dbReference>
<dbReference type="PANTHER" id="PTHR10194:SF142">
    <property type="entry name" value="NEUROFIBROMIN"/>
    <property type="match status" value="1"/>
</dbReference>
<dbReference type="GO" id="GO:0007165">
    <property type="term" value="P:signal transduction"/>
    <property type="evidence" value="ECO:0007669"/>
    <property type="project" value="UniProtKB-ARBA"/>
</dbReference>
<dbReference type="InterPro" id="IPR008936">
    <property type="entry name" value="Rho_GTPase_activation_prot"/>
</dbReference>
<feature type="domain" description="Ras-GAP" evidence="4">
    <location>
        <begin position="1332"/>
        <end position="1521"/>
    </location>
</feature>
<accession>A0A1E3NWY9</accession>
<evidence type="ECO:0000256" key="1">
    <source>
        <dbReference type="ARBA" id="ARBA00022468"/>
    </source>
</evidence>
<dbReference type="PROSITE" id="PS50018">
    <property type="entry name" value="RAS_GTPASE_ACTIV_2"/>
    <property type="match status" value="1"/>
</dbReference>
<sequence>MSIHTVSSEQSVKDTPLVAHIFNKISALLPSETENTIYEVETNVFFLNSRKALINLSVTNLYQDILKYGISLLEEQNKADNHLILRQRELTSLSSLLVILRLLADLSKFHWDTKEPNARKNSVDSSSSMNSLNSANGVGIASAGIDYHTVQPDAIDPEIARKAITLISKLKSTNNLVHELALINGKVAAPTEEYSLRSVIDQIDVNCETLLRFLAASNPDQFLNFSIAKLNVLKHNINNENDFAPYLELFSAIYLNEVYILEYLKHLRNILTTIKKAVYRQLLLTFFMKAVKIWINSRPQEYLNCTKADSNVSMEADALFDEVYSFLDGSVTRSLGTGSSNNKQFKSSYRFLALLLSLYPRAIETYIHHDSRSKTTALKKLTNFNSNKKQKLLSNVTKVLEQNKDTSNENSAVLEGLDFVVCVANIAASIYPYDPENVLVQYSLLHYNSVTRALVPISSNKSSPLLHTASASESQILGELRLEYYSSLCVLNSRDFIPRLLEILNDENASLESLKLTTSILKMFSSTLHSRESSQNLVRQIFPLLKKVMIRMGSLVKSSSYVPSLYEEETETSSLGKTNSGNSLEFYSQYSFRPSTSDNRSLTETRQTSSTPSSNASTSTPKSEKFKDTTKNLFRTHHLSTSHQHGSHGSSHGSFTTQSSHQSDDTQKSSDFRDPSAQLATRNASLSREILSNSFGIFKKYPHLYFLSSPELPNVEKYRELLETSEVSLEPLVISLKDTDPKLIQSCTQYLLSFIASSSIPDDFDHVMCSFGGSMYILNALAKGLIASSVSDPKRREVLEIFVKFLEYRVSLNTLLEHYEYFEAVKNLESTLYSYVATVVEQALLICLCTPSFDTYGLIKRGFRAVDAELVYNGVKNNVHERDFNKEFYIAVSSDTSLTTGVVALQKNIRKFFMKIKTPSAAVLNVWLRIYERWNELANSDYSEMSQAELAEFRNFAGFLASVSGIFVNAKTHEGFSDELKHDVNEKIDEFIQRELDLLGEDNLVTRENAKEILASEVHPLSYGKVVKLLVPKVKSFEANVEKLTPRDFIVIEHIVVLLKAMLNNGDSLTIFQVSVHILNCASIIARIIDSVANVDVTVLKLRIRVSRLFYEIENHNDALVIKGAYKLRNTYLRHAYNWFDNAVAYDCNCSDQSHHQGHQHSHGGRDLDYIYIDIAIESVKALSLLLDSLLLEAPQVINERELKFSKASLFSIYFNTFLKALERYSELESFPISVRHKVSTVSEHIIACLTNLLKSNVDVGLSYALPIGYHSNLSIRVAFLKVFISIVESYSVSKNVCQEERTKKLMNDIFRLVFTKPKVLNSIARACPANDASALASCSLSLADSVNQSANLVSFLVKEEILIGNNYADILRRNSFASKSLSAFGRAKGNEYLVSTLRPILLEIRDSELDLEVEKLDESDETALQNLNNFMHYLKKLVMVIIKSINEFPIEFRAVCKTISQCVQDKFPKYRIIAVGSFIFLRFFCPAIVSPESERIVDIPNRQTQRKFLLLAKVLQNMANGSLGSLRWPLLKSKTDELNALNEKVFNFLDQCTIIDDDVTFDFGTMENLNDQDFGFFHRFMYDNWQIVRTETLRVTHDPSEILINLSLSKDVSELLSILGQPTITFGYEIPASINPETNNELFEFMSRYSLKDLGKIQDSSFIYQGISSDGSPLLVFSYVDFLKLEEHNQEIALYRIFQIASKMWDQKFSIVVDCTGNDGTQVFPYRLLVLLGNLAPEEMRLNCQGVYYYNISSGLFPNFFKNAKEGSNYFNQGRFEYHFPSARNDYKTITNLGLPEETVRSYHDVRAKFTDASLYQVEQNRFVPVVVKIGSEYLQISQTTPQRIKVKGVLKEIYLNDVFKLQQITAVAVSEKTGVPNEITINFQSGREIILSSPKSLDIMRLLYFTKNRATDSPTETLFKQDVEKSLEDMLGQIFNIVFLGLTSASAEIRSISYNLLAVTQEKFDLKLGRQLAPSPDVYFPRDNNSFVVSISEKLAESYPKVTADVIGGFFEVYREQVTPRQRFNAIVYVAPWIPNIYDYVFKFDDENGADYVSEIIRNFLSVSAIDPVFLTAFNAQIWSKLCLEDRISSILVNEIVLTAIDREAEGSDWKSIIALLTSTPTVELCGHVIKRLRDISHIPFPDGDGNYSVTSHSTWIEITVLVQVCVSLFFDSLMFAEMFLPEIFYVVTVLVDVGPLDLRIASHQLLLNVLQSFLTKASLSEKSKNKIRDSIEHFTSHRSRILFGLNRDSSDNFPTEISKFSTRVSTMESLIASLLEIIDVASTENSKVLWIARWNRYVIDAVCRKDSVLRGRALLLLGVLSKGGVNDTMVFKVLEIATEIAKEDIADEKCRFMAICSIFSLSRIVLGLLPNSPLYTKIFWLAIVVTYSDHIALYQGGLQFITMTLLSMHIKDKFVGYDVVSTILNEKALFGTLLERLETLSDLVITEESFDQVLLHLAIKGLQLPYSRASSLESLRTFFIIRYTNEITRTSSDPSKLFDRGALSYLLFLYILFKPDDLRDAMCSADISEMGLRELGDQAFAPKMLIDYILSDSISSNLSLLQAAIHFNQGDPNEKSKIRFLLLLKYVGQKNPRVLSKIYFKIRPTLRQIISENSSSVALITAVFDVASIASIQPDYNQDTKFNAYADQLLIENEITGLNKYRFPKSDNRGSETTDPNGLKRSRGHFIQPFVQRICATRVETE</sequence>
<organism evidence="5 6">
    <name type="scientific">Wickerhamomyces anomalus (strain ATCC 58044 / CBS 1984 / NCYC 433 / NRRL Y-366-8)</name>
    <name type="common">Yeast</name>
    <name type="synonym">Hansenula anomala</name>
    <dbReference type="NCBI Taxonomy" id="683960"/>
    <lineage>
        <taxon>Eukaryota</taxon>
        <taxon>Fungi</taxon>
        <taxon>Dikarya</taxon>
        <taxon>Ascomycota</taxon>
        <taxon>Saccharomycotina</taxon>
        <taxon>Saccharomycetes</taxon>
        <taxon>Phaffomycetales</taxon>
        <taxon>Wickerhamomycetaceae</taxon>
        <taxon>Wickerhamomyces</taxon>
    </lineage>
</organism>
<dbReference type="Proteomes" id="UP000094112">
    <property type="component" value="Unassembled WGS sequence"/>
</dbReference>
<dbReference type="PROSITE" id="PS00509">
    <property type="entry name" value="RAS_GTPASE_ACTIV_1"/>
    <property type="match status" value="1"/>
</dbReference>
<dbReference type="Gene3D" id="3.40.525.10">
    <property type="entry name" value="CRAL-TRIO lipid binding domain"/>
    <property type="match status" value="1"/>
</dbReference>
<dbReference type="PANTHER" id="PTHR10194">
    <property type="entry name" value="RAS GTPASE-ACTIVATING PROTEINS"/>
    <property type="match status" value="1"/>
</dbReference>